<proteinExistence type="predicted"/>
<comment type="caution">
    <text evidence="1">The sequence shown here is derived from an EMBL/GenBank/DDBJ whole genome shotgun (WGS) entry which is preliminary data.</text>
</comment>
<reference evidence="1 2" key="1">
    <citation type="submission" date="2023-08" db="EMBL/GenBank/DDBJ databases">
        <title>Implementing the SeqCode for naming new Mesorhizobium species isolated from Vachellia karroo root nodules.</title>
        <authorList>
            <person name="Van Lill M."/>
        </authorList>
    </citation>
    <scope>NUCLEOTIDE SEQUENCE [LARGE SCALE GENOMIC DNA]</scope>
    <source>
        <strain evidence="1 2">VK22B</strain>
    </source>
</reference>
<dbReference type="RefSeq" id="WP_140810670.1">
    <property type="nucleotide sequence ID" value="NZ_JAVIJC010000013.1"/>
</dbReference>
<protein>
    <submittedName>
        <fullName evidence="1">Uncharacterized protein</fullName>
    </submittedName>
</protein>
<organism evidence="1 2">
    <name type="scientific">Mesorhizobium captivum</name>
    <dbReference type="NCBI Taxonomy" id="3072319"/>
    <lineage>
        <taxon>Bacteria</taxon>
        <taxon>Pseudomonadati</taxon>
        <taxon>Pseudomonadota</taxon>
        <taxon>Alphaproteobacteria</taxon>
        <taxon>Hyphomicrobiales</taxon>
        <taxon>Phyllobacteriaceae</taxon>
        <taxon>Mesorhizobium</taxon>
    </lineage>
</organism>
<accession>A0ABU4Z0W7</accession>
<gene>
    <name evidence="1" type="ORF">RFN29_14025</name>
</gene>
<keyword evidence="2" id="KW-1185">Reference proteome</keyword>
<name>A0ABU4Z0W7_9HYPH</name>
<dbReference type="EMBL" id="JAVIJC010000013">
    <property type="protein sequence ID" value="MDX8492693.1"/>
    <property type="molecule type" value="Genomic_DNA"/>
</dbReference>
<evidence type="ECO:0000313" key="1">
    <source>
        <dbReference type="EMBL" id="MDX8492693.1"/>
    </source>
</evidence>
<sequence>MAYPSAHEPSFEALSAAGHKPHLIAKPEALDEVWLRTHADFKGIVDGRRSLMVFRGDGPTLVPLDDLTPAEIARLYPRNEL</sequence>
<dbReference type="Proteomes" id="UP001271249">
    <property type="component" value="Unassembled WGS sequence"/>
</dbReference>
<evidence type="ECO:0000313" key="2">
    <source>
        <dbReference type="Proteomes" id="UP001271249"/>
    </source>
</evidence>